<protein>
    <submittedName>
        <fullName evidence="3">Poly(3-hydroxyoctanoate) depolymerase</fullName>
        <ecNumber evidence="3">3.1.1.76</ecNumber>
    </submittedName>
</protein>
<dbReference type="ESTHER" id="9dein-a0a399f775">
    <property type="family name" value="5_AlphaBeta_hydrolase"/>
</dbReference>
<dbReference type="InterPro" id="IPR029058">
    <property type="entry name" value="AB_hydrolase_fold"/>
</dbReference>
<dbReference type="PANTHER" id="PTHR43037:SF1">
    <property type="entry name" value="BLL1128 PROTEIN"/>
    <property type="match status" value="1"/>
</dbReference>
<evidence type="ECO:0000256" key="1">
    <source>
        <dbReference type="ARBA" id="ARBA00022729"/>
    </source>
</evidence>
<dbReference type="OrthoDB" id="9764953at2"/>
<dbReference type="AlphaFoldDB" id="A0A399F775"/>
<dbReference type="EMBL" id="QWLB01000018">
    <property type="protein sequence ID" value="RIH92537.1"/>
    <property type="molecule type" value="Genomic_DNA"/>
</dbReference>
<dbReference type="RefSeq" id="WP_119357057.1">
    <property type="nucleotide sequence ID" value="NZ_BJXM01000008.1"/>
</dbReference>
<dbReference type="Pfam" id="PF02230">
    <property type="entry name" value="Abhydrolase_2"/>
    <property type="match status" value="1"/>
</dbReference>
<feature type="domain" description="Phospholipase/carboxylesterase/thioesterase" evidence="2">
    <location>
        <begin position="97"/>
        <end position="200"/>
    </location>
</feature>
<organism evidence="3 4">
    <name type="scientific">Meiothermus granaticius NBRC 107808</name>
    <dbReference type="NCBI Taxonomy" id="1227551"/>
    <lineage>
        <taxon>Bacteria</taxon>
        <taxon>Thermotogati</taxon>
        <taxon>Deinococcota</taxon>
        <taxon>Deinococci</taxon>
        <taxon>Thermales</taxon>
        <taxon>Thermaceae</taxon>
        <taxon>Meiothermus</taxon>
    </lineage>
</organism>
<evidence type="ECO:0000313" key="4">
    <source>
        <dbReference type="Proteomes" id="UP000266178"/>
    </source>
</evidence>
<evidence type="ECO:0000313" key="3">
    <source>
        <dbReference type="EMBL" id="RIH92537.1"/>
    </source>
</evidence>
<gene>
    <name evidence="3" type="primary">phaZ</name>
    <name evidence="3" type="ORF">Mgrana_01570</name>
</gene>
<keyword evidence="4" id="KW-1185">Reference proteome</keyword>
<dbReference type="GO" id="GO:0050527">
    <property type="term" value="F:poly(3-hydroxyoctanoate) depolymerase activity"/>
    <property type="evidence" value="ECO:0007669"/>
    <property type="project" value="UniProtKB-EC"/>
</dbReference>
<dbReference type="PANTHER" id="PTHR43037">
    <property type="entry name" value="UNNAMED PRODUCT-RELATED"/>
    <property type="match status" value="1"/>
</dbReference>
<dbReference type="Gene3D" id="3.40.50.1820">
    <property type="entry name" value="alpha/beta hydrolase"/>
    <property type="match status" value="1"/>
</dbReference>
<accession>A0A399F775</accession>
<evidence type="ECO:0000259" key="2">
    <source>
        <dbReference type="Pfam" id="PF02230"/>
    </source>
</evidence>
<reference evidence="3 4" key="1">
    <citation type="submission" date="2018-08" db="EMBL/GenBank/DDBJ databases">
        <title>Meiothermus granaticius genome AF-68 sequencing project.</title>
        <authorList>
            <person name="Da Costa M.S."/>
            <person name="Albuquerque L."/>
            <person name="Raposo P."/>
            <person name="Froufe H.J.C."/>
            <person name="Barroso C.S."/>
            <person name="Egas C."/>
        </authorList>
    </citation>
    <scope>NUCLEOTIDE SEQUENCE [LARGE SCALE GENOMIC DNA]</scope>
    <source>
        <strain evidence="3 4">AF-68</strain>
    </source>
</reference>
<dbReference type="InterPro" id="IPR050955">
    <property type="entry name" value="Plant_Biomass_Hydrol_Est"/>
</dbReference>
<proteinExistence type="predicted"/>
<dbReference type="Proteomes" id="UP000266178">
    <property type="component" value="Unassembled WGS sequence"/>
</dbReference>
<dbReference type="InterPro" id="IPR003140">
    <property type="entry name" value="PLipase/COase/thioEstase"/>
</dbReference>
<keyword evidence="1" id="KW-0732">Signal</keyword>
<name>A0A399F775_9DEIN</name>
<dbReference type="SUPFAM" id="SSF53474">
    <property type="entry name" value="alpha/beta-Hydrolases"/>
    <property type="match status" value="1"/>
</dbReference>
<keyword evidence="3" id="KW-0378">Hydrolase</keyword>
<dbReference type="EC" id="3.1.1.76" evidence="3"/>
<comment type="caution">
    <text evidence="3">The sequence shown here is derived from an EMBL/GenBank/DDBJ whole genome shotgun (WGS) entry which is preliminary data.</text>
</comment>
<sequence>MRVRFRYFDTQSGNLPFALYVPQGRAPALGWPLILFLHGSGERGQDGKKQAGVGLGPAIRENPQDWPAIVLMPQCPEGLSWGGSVLEAVYALLTEVEREARTDRHRVYLTGLSMGGHGAWNMAMRYPDKFAAIAPICGAADPFGVMSTLGGMPVWNFHGDADPVVPVEFSRVLQQALEKVGNEVHRFTEYKGVDHNAWDRAYREPEFIRWLFAQKK</sequence>